<dbReference type="AlphaFoldDB" id="A0A0N7M1F5"/>
<dbReference type="InterPro" id="IPR011701">
    <property type="entry name" value="MFS"/>
</dbReference>
<dbReference type="InterPro" id="IPR020846">
    <property type="entry name" value="MFS_dom"/>
</dbReference>
<dbReference type="SUPFAM" id="SSF103473">
    <property type="entry name" value="MFS general substrate transporter"/>
    <property type="match status" value="1"/>
</dbReference>
<comment type="subcellular location">
    <subcellularLocation>
        <location evidence="1">Cell membrane</location>
        <topology evidence="1">Multi-pass membrane protein</topology>
    </subcellularLocation>
</comment>
<keyword evidence="3 6" id="KW-0812">Transmembrane</keyword>
<sequence>MFAPNPEPARLSRVEFIALLAMLFATVAFSIDSMLPALPEIGRALSPENPNQAQLVLTSFVFGMGLGTFFTGPLSDSFGRKKVIVLGAVLYIVASAVALFTQGLEVLLLARVVQGLGAAAPRIVGLAIVRDLYSGRDMARIMSFAMMIFTLVPAVAPLLGAGVIALVGWRGIFGSFILFSIFATGWLAWRQPESLPLQSRRPFQLSRIWAAVGEMLSHQTVRLSVMTQTLCFATLFMSISLIHPIFDDVFDRADSFPFWFAFVALASGSASLLNATLVMRLGMRRMVTLAIAAQLFLSVSMSLIWFQFGADGLGDMMFYVFVAWVTSVFFNAGLTLGNLNAITLEPLGHIAGTAASVSGGLATVISAAIAAPVGLSFNGTPLPLTLGVSISMGLALWVMLSMQRFDTSGEVAAE</sequence>
<dbReference type="PROSITE" id="PS50850">
    <property type="entry name" value="MFS"/>
    <property type="match status" value="1"/>
</dbReference>
<keyword evidence="2" id="KW-1003">Cell membrane</keyword>
<evidence type="ECO:0000256" key="3">
    <source>
        <dbReference type="ARBA" id="ARBA00022692"/>
    </source>
</evidence>
<evidence type="ECO:0000313" key="9">
    <source>
        <dbReference type="Proteomes" id="UP000051681"/>
    </source>
</evidence>
<dbReference type="CDD" id="cd17320">
    <property type="entry name" value="MFS_MdfA_MDR_like"/>
    <property type="match status" value="1"/>
</dbReference>
<dbReference type="InterPro" id="IPR005829">
    <property type="entry name" value="Sugar_transporter_CS"/>
</dbReference>
<dbReference type="STRING" id="340021.TM5383_00346"/>
<feature type="transmembrane region" description="Helical" evidence="6">
    <location>
        <begin position="381"/>
        <end position="400"/>
    </location>
</feature>
<feature type="transmembrane region" description="Helical" evidence="6">
    <location>
        <begin position="286"/>
        <end position="306"/>
    </location>
</feature>
<proteinExistence type="predicted"/>
<protein>
    <submittedName>
        <fullName evidence="8">Sulfonamide resistance protein</fullName>
    </submittedName>
</protein>
<evidence type="ECO:0000259" key="7">
    <source>
        <dbReference type="PROSITE" id="PS50850"/>
    </source>
</evidence>
<keyword evidence="5 6" id="KW-0472">Membrane</keyword>
<evidence type="ECO:0000256" key="4">
    <source>
        <dbReference type="ARBA" id="ARBA00022989"/>
    </source>
</evidence>
<feature type="transmembrane region" description="Helical" evidence="6">
    <location>
        <begin position="318"/>
        <end position="339"/>
    </location>
</feature>
<dbReference type="PROSITE" id="PS00216">
    <property type="entry name" value="SUGAR_TRANSPORT_1"/>
    <property type="match status" value="1"/>
</dbReference>
<feature type="domain" description="Major facilitator superfamily (MFS) profile" evidence="7">
    <location>
        <begin position="14"/>
        <end position="405"/>
    </location>
</feature>
<dbReference type="Pfam" id="PF07690">
    <property type="entry name" value="MFS_1"/>
    <property type="match status" value="1"/>
</dbReference>
<feature type="transmembrane region" description="Helical" evidence="6">
    <location>
        <begin position="258"/>
        <end position="279"/>
    </location>
</feature>
<dbReference type="GO" id="GO:0005886">
    <property type="term" value="C:plasma membrane"/>
    <property type="evidence" value="ECO:0007669"/>
    <property type="project" value="UniProtKB-SubCell"/>
</dbReference>
<evidence type="ECO:0000256" key="2">
    <source>
        <dbReference type="ARBA" id="ARBA00022475"/>
    </source>
</evidence>
<feature type="transmembrane region" description="Helical" evidence="6">
    <location>
        <begin position="83"/>
        <end position="102"/>
    </location>
</feature>
<feature type="transmembrane region" description="Helical" evidence="6">
    <location>
        <begin position="172"/>
        <end position="189"/>
    </location>
</feature>
<feature type="transmembrane region" description="Helical" evidence="6">
    <location>
        <begin position="51"/>
        <end position="71"/>
    </location>
</feature>
<dbReference type="InterPro" id="IPR050189">
    <property type="entry name" value="MFS_Efflux_Transporters"/>
</dbReference>
<feature type="transmembrane region" description="Helical" evidence="6">
    <location>
        <begin position="141"/>
        <end position="166"/>
    </location>
</feature>
<feature type="transmembrane region" description="Helical" evidence="6">
    <location>
        <begin position="351"/>
        <end position="375"/>
    </location>
</feature>
<gene>
    <name evidence="8" type="primary">bcr_1</name>
    <name evidence="8" type="ORF">TM5383_00346</name>
</gene>
<accession>A0A0N7M1F5</accession>
<evidence type="ECO:0000256" key="6">
    <source>
        <dbReference type="SAM" id="Phobius"/>
    </source>
</evidence>
<evidence type="ECO:0000256" key="5">
    <source>
        <dbReference type="ARBA" id="ARBA00023136"/>
    </source>
</evidence>
<evidence type="ECO:0000313" key="8">
    <source>
        <dbReference type="EMBL" id="CUH83163.1"/>
    </source>
</evidence>
<dbReference type="PANTHER" id="PTHR43124">
    <property type="entry name" value="PURINE EFFLUX PUMP PBUE"/>
    <property type="match status" value="1"/>
</dbReference>
<dbReference type="OrthoDB" id="9800416at2"/>
<reference evidence="8 9" key="1">
    <citation type="submission" date="2015-09" db="EMBL/GenBank/DDBJ databases">
        <authorList>
            <consortium name="Swine Surveillance"/>
        </authorList>
    </citation>
    <scope>NUCLEOTIDE SEQUENCE [LARGE SCALE GENOMIC DNA]</scope>
    <source>
        <strain evidence="8 9">CECT 8383</strain>
    </source>
</reference>
<evidence type="ECO:0000256" key="1">
    <source>
        <dbReference type="ARBA" id="ARBA00004651"/>
    </source>
</evidence>
<keyword evidence="4 6" id="KW-1133">Transmembrane helix</keyword>
<keyword evidence="9" id="KW-1185">Reference proteome</keyword>
<feature type="transmembrane region" description="Helical" evidence="6">
    <location>
        <begin position="225"/>
        <end position="246"/>
    </location>
</feature>
<organism evidence="8 9">
    <name type="scientific">Thalassovita mediterranea</name>
    <dbReference type="NCBI Taxonomy" id="340021"/>
    <lineage>
        <taxon>Bacteria</taxon>
        <taxon>Pseudomonadati</taxon>
        <taxon>Pseudomonadota</taxon>
        <taxon>Alphaproteobacteria</taxon>
        <taxon>Rhodobacterales</taxon>
        <taxon>Roseobacteraceae</taxon>
        <taxon>Thalassovita</taxon>
    </lineage>
</organism>
<dbReference type="EMBL" id="CYSF01000002">
    <property type="protein sequence ID" value="CUH83163.1"/>
    <property type="molecule type" value="Genomic_DNA"/>
</dbReference>
<dbReference type="InterPro" id="IPR036259">
    <property type="entry name" value="MFS_trans_sf"/>
</dbReference>
<dbReference type="GO" id="GO:0022857">
    <property type="term" value="F:transmembrane transporter activity"/>
    <property type="evidence" value="ECO:0007669"/>
    <property type="project" value="InterPro"/>
</dbReference>
<dbReference type="PANTHER" id="PTHR43124:SF3">
    <property type="entry name" value="CHLORAMPHENICOL EFFLUX PUMP RV0191"/>
    <property type="match status" value="1"/>
</dbReference>
<dbReference type="Proteomes" id="UP000051681">
    <property type="component" value="Unassembled WGS sequence"/>
</dbReference>
<feature type="transmembrane region" description="Helical" evidence="6">
    <location>
        <begin position="108"/>
        <end position="129"/>
    </location>
</feature>
<name>A0A0N7M1F5_9RHOB</name>
<dbReference type="RefSeq" id="WP_058317327.1">
    <property type="nucleotide sequence ID" value="NZ_CYSF01000002.1"/>
</dbReference>
<feature type="transmembrane region" description="Helical" evidence="6">
    <location>
        <begin position="12"/>
        <end position="31"/>
    </location>
</feature>
<dbReference type="Gene3D" id="1.20.1720.10">
    <property type="entry name" value="Multidrug resistance protein D"/>
    <property type="match status" value="1"/>
</dbReference>